<feature type="region of interest" description="Disordered" evidence="1">
    <location>
        <begin position="573"/>
        <end position="611"/>
    </location>
</feature>
<reference evidence="3" key="1">
    <citation type="submission" date="2020-03" db="EMBL/GenBank/DDBJ databases">
        <title>A high-quality chromosome-level genome assembly of a woody plant with both climbing and erect habits, Rhamnella rubrinervis.</title>
        <authorList>
            <person name="Lu Z."/>
            <person name="Yang Y."/>
            <person name="Zhu X."/>
            <person name="Sun Y."/>
        </authorList>
    </citation>
    <scope>NUCLEOTIDE SEQUENCE</scope>
    <source>
        <strain evidence="3">BYM</strain>
        <tissue evidence="3">Leaf</tissue>
    </source>
</reference>
<dbReference type="GO" id="GO:0000492">
    <property type="term" value="P:box C/D snoRNP assembly"/>
    <property type="evidence" value="ECO:0007669"/>
    <property type="project" value="TreeGrafter"/>
</dbReference>
<feature type="compositionally biased region" description="Basic and acidic residues" evidence="1">
    <location>
        <begin position="369"/>
        <end position="381"/>
    </location>
</feature>
<feature type="region of interest" description="Disordered" evidence="1">
    <location>
        <begin position="1"/>
        <end position="45"/>
    </location>
</feature>
<feature type="compositionally biased region" description="Low complexity" evidence="1">
    <location>
        <begin position="12"/>
        <end position="21"/>
    </location>
</feature>
<evidence type="ECO:0000313" key="4">
    <source>
        <dbReference type="Proteomes" id="UP000796880"/>
    </source>
</evidence>
<feature type="compositionally biased region" description="Basic and acidic residues" evidence="1">
    <location>
        <begin position="439"/>
        <end position="449"/>
    </location>
</feature>
<protein>
    <recommendedName>
        <fullName evidence="2">FMR1-interacting protein 1 conserved domain-containing protein</fullName>
    </recommendedName>
</protein>
<feature type="compositionally biased region" description="Polar residues" evidence="1">
    <location>
        <begin position="307"/>
        <end position="319"/>
    </location>
</feature>
<dbReference type="GO" id="GO:0003723">
    <property type="term" value="F:RNA binding"/>
    <property type="evidence" value="ECO:0007669"/>
    <property type="project" value="InterPro"/>
</dbReference>
<dbReference type="AlphaFoldDB" id="A0A8K0DU70"/>
<dbReference type="InterPro" id="IPR019496">
    <property type="entry name" value="NUFIP1_cons_dom"/>
</dbReference>
<feature type="region of interest" description="Disordered" evidence="1">
    <location>
        <begin position="287"/>
        <end position="381"/>
    </location>
</feature>
<dbReference type="PANTHER" id="PTHR13309:SF0">
    <property type="entry name" value="FMR1-INTERACTING PROTEIN NUFIP1"/>
    <property type="match status" value="1"/>
</dbReference>
<feature type="compositionally biased region" description="Basic and acidic residues" evidence="1">
    <location>
        <begin position="469"/>
        <end position="484"/>
    </location>
</feature>
<proteinExistence type="predicted"/>
<feature type="region of interest" description="Disordered" evidence="1">
    <location>
        <begin position="439"/>
        <end position="493"/>
    </location>
</feature>
<feature type="domain" description="FMR1-interacting protein 1 conserved" evidence="2">
    <location>
        <begin position="369"/>
        <end position="401"/>
    </location>
</feature>
<dbReference type="PANTHER" id="PTHR13309">
    <property type="entry name" value="NUCLEAR FRAGILE X MENTAL RETARDATION PROTEIN INTERACTING PROTEIN 1"/>
    <property type="match status" value="1"/>
</dbReference>
<dbReference type="InterPro" id="IPR039136">
    <property type="entry name" value="NUFIP1-like"/>
</dbReference>
<evidence type="ECO:0000259" key="2">
    <source>
        <dbReference type="Pfam" id="PF10453"/>
    </source>
</evidence>
<dbReference type="OrthoDB" id="273070at2759"/>
<organism evidence="3 4">
    <name type="scientific">Rhamnella rubrinervis</name>
    <dbReference type="NCBI Taxonomy" id="2594499"/>
    <lineage>
        <taxon>Eukaryota</taxon>
        <taxon>Viridiplantae</taxon>
        <taxon>Streptophyta</taxon>
        <taxon>Embryophyta</taxon>
        <taxon>Tracheophyta</taxon>
        <taxon>Spermatophyta</taxon>
        <taxon>Magnoliopsida</taxon>
        <taxon>eudicotyledons</taxon>
        <taxon>Gunneridae</taxon>
        <taxon>Pentapetalae</taxon>
        <taxon>rosids</taxon>
        <taxon>fabids</taxon>
        <taxon>Rosales</taxon>
        <taxon>Rhamnaceae</taxon>
        <taxon>rhamnoid group</taxon>
        <taxon>Rhamneae</taxon>
        <taxon>Rhamnella</taxon>
    </lineage>
</organism>
<dbReference type="Proteomes" id="UP000796880">
    <property type="component" value="Unassembled WGS sequence"/>
</dbReference>
<comment type="caution">
    <text evidence="3">The sequence shown here is derived from an EMBL/GenBank/DDBJ whole genome shotgun (WGS) entry which is preliminary data.</text>
</comment>
<dbReference type="Pfam" id="PF10453">
    <property type="entry name" value="NUFIP1"/>
    <property type="match status" value="1"/>
</dbReference>
<dbReference type="EMBL" id="VOIH02000011">
    <property type="protein sequence ID" value="KAF3434339.1"/>
    <property type="molecule type" value="Genomic_DNA"/>
</dbReference>
<dbReference type="GO" id="GO:0005634">
    <property type="term" value="C:nucleus"/>
    <property type="evidence" value="ECO:0007669"/>
    <property type="project" value="TreeGrafter"/>
</dbReference>
<name>A0A8K0DU70_9ROSA</name>
<gene>
    <name evidence="3" type="ORF">FNV43_RR25442</name>
</gene>
<feature type="compositionally biased region" description="Basic residues" evidence="1">
    <location>
        <begin position="320"/>
        <end position="329"/>
    </location>
</feature>
<evidence type="ECO:0000313" key="3">
    <source>
        <dbReference type="EMBL" id="KAF3434339.1"/>
    </source>
</evidence>
<keyword evidence="4" id="KW-1185">Reference proteome</keyword>
<feature type="compositionally biased region" description="Basic residues" evidence="1">
    <location>
        <begin position="456"/>
        <end position="468"/>
    </location>
</feature>
<evidence type="ECO:0000256" key="1">
    <source>
        <dbReference type="SAM" id="MobiDB-lite"/>
    </source>
</evidence>
<sequence>MRPFYSSFPQHSNQGQPSASSAPPPQQNFMAIQPQFHGSNPHIPIPFSNSSNFLSNGHGMPMPNVPPSMVNQPGYTNAPNPLHLLQNNHLGRPQLGSVGHIPQPGQPHVNNMNNMNSVAAYPVRGQVCNMVQNVNQVNPSQFPGQAFGHNMSNLPQQLNQSMPFGQFCMPNVDQLLALQLLNASQFVPNNTFGFMNQASQGTIPQNTTFSANPQFGNVQCNQVGQQLNQNQHKFVRPMMDVNALKPSPIATQRWQGNSPVQPEKVGISQPSPLVGSQGYPTKVRGVNVSNSNWRNPSGKGFTRNQKKAVQQRGSQNSQFHQKKNGRKKFGVLNGHKGKGLSNQKAGKRGIINSSNQGREQRRFLCFPSSEKENEQWREDRRKNFPSKANIEKKLATKLLNKEVFEREAQIRREQLREILNRQKELGVLVEESQSLLDLKEQKHGTDENRGPLPKNGRLKKNFGKRLRYSKTDRLTKKQRLHDNGSSDVSSLNQRKPTLLQKLLDADVRRDKRRLLQAFRFMMLNSFFKDWPKKPLNFPSVIVKESGCGDNVVEEMSLLGGKYVSELGANTMVERVGDLDDKDGDDDDDNSNEAGSEDENDDDVQEEGEIIN</sequence>
<feature type="compositionally biased region" description="Acidic residues" evidence="1">
    <location>
        <begin position="579"/>
        <end position="611"/>
    </location>
</feature>
<accession>A0A8K0DU70</accession>